<reference evidence="4 5" key="1">
    <citation type="submission" date="2019-01" db="EMBL/GenBank/DDBJ databases">
        <authorList>
            <consortium name="Pathogen Informatics"/>
        </authorList>
    </citation>
    <scope>NUCLEOTIDE SEQUENCE [LARGE SCALE GENOMIC DNA]</scope>
    <source>
        <strain evidence="4 5">NCTC10146</strain>
    </source>
</reference>
<evidence type="ECO:0000313" key="5">
    <source>
        <dbReference type="Proteomes" id="UP000290495"/>
    </source>
</evidence>
<dbReference type="SUPFAM" id="SSF55811">
    <property type="entry name" value="Nudix"/>
    <property type="match status" value="1"/>
</dbReference>
<dbReference type="AlphaFoldDB" id="A0A449AQY0"/>
<organism evidence="4 5">
    <name type="scientific">Mycoplasmopsis canis</name>
    <dbReference type="NCBI Taxonomy" id="29555"/>
    <lineage>
        <taxon>Bacteria</taxon>
        <taxon>Bacillati</taxon>
        <taxon>Mycoplasmatota</taxon>
        <taxon>Mycoplasmoidales</taxon>
        <taxon>Metamycoplasmataceae</taxon>
        <taxon>Mycoplasmopsis</taxon>
    </lineage>
</organism>
<evidence type="ECO:0000256" key="1">
    <source>
        <dbReference type="ARBA" id="ARBA00001946"/>
    </source>
</evidence>
<keyword evidence="2" id="KW-0378">Hydrolase</keyword>
<dbReference type="Proteomes" id="UP000290495">
    <property type="component" value="Chromosome"/>
</dbReference>
<dbReference type="PANTHER" id="PTHR43046">
    <property type="entry name" value="GDP-MANNOSE MANNOSYL HYDROLASE"/>
    <property type="match status" value="1"/>
</dbReference>
<dbReference type="EMBL" id="LR215010">
    <property type="protein sequence ID" value="VEU68969.1"/>
    <property type="molecule type" value="Genomic_DNA"/>
</dbReference>
<dbReference type="PANTHER" id="PTHR43046:SF14">
    <property type="entry name" value="MUTT_NUDIX FAMILY PROTEIN"/>
    <property type="match status" value="1"/>
</dbReference>
<evidence type="ECO:0000256" key="2">
    <source>
        <dbReference type="ARBA" id="ARBA00022801"/>
    </source>
</evidence>
<comment type="cofactor">
    <cofactor evidence="1">
        <name>Mg(2+)</name>
        <dbReference type="ChEBI" id="CHEBI:18420"/>
    </cofactor>
</comment>
<feature type="domain" description="Nudix hydrolase" evidence="3">
    <location>
        <begin position="11"/>
        <end position="152"/>
    </location>
</feature>
<dbReference type="Pfam" id="PF00293">
    <property type="entry name" value="NUDIX"/>
    <property type="match status" value="1"/>
</dbReference>
<accession>A0A449AQY0</accession>
<dbReference type="GO" id="GO:0016787">
    <property type="term" value="F:hydrolase activity"/>
    <property type="evidence" value="ECO:0007669"/>
    <property type="project" value="UniProtKB-KW"/>
</dbReference>
<gene>
    <name evidence="4" type="ORF">NCTC10146_00432</name>
</gene>
<name>A0A449AQY0_9BACT</name>
<sequence length="158" mass="18947">MDIFFKKDDNTFKMRTACIIKWENKILLAYDDSNSYRYLPGGKVEFGEKIFDAIKREIKEELKVDLKELKEKFIDETFYFSKFSNSNVHEVCFYFEGKIEPIEQMQNSKFTLVENGRNLYFEWVNIEDLNNIDFRPKNVLKHINRSDSGLFFTSEKDN</sequence>
<dbReference type="InterPro" id="IPR015797">
    <property type="entry name" value="NUDIX_hydrolase-like_dom_sf"/>
</dbReference>
<evidence type="ECO:0000259" key="3">
    <source>
        <dbReference type="PROSITE" id="PS51462"/>
    </source>
</evidence>
<protein>
    <submittedName>
        <fullName evidence="4">NUDIX domain</fullName>
    </submittedName>
</protein>
<proteinExistence type="predicted"/>
<dbReference type="RefSeq" id="WP_004794840.1">
    <property type="nucleotide sequence ID" value="NZ_LR215010.1"/>
</dbReference>
<evidence type="ECO:0000313" key="4">
    <source>
        <dbReference type="EMBL" id="VEU68969.1"/>
    </source>
</evidence>
<dbReference type="Gene3D" id="3.90.79.10">
    <property type="entry name" value="Nucleoside Triphosphate Pyrophosphohydrolase"/>
    <property type="match status" value="1"/>
</dbReference>
<dbReference type="PROSITE" id="PS51462">
    <property type="entry name" value="NUDIX"/>
    <property type="match status" value="1"/>
</dbReference>
<dbReference type="CDD" id="cd04688">
    <property type="entry name" value="NUDIX_Hydrolase"/>
    <property type="match status" value="1"/>
</dbReference>
<dbReference type="InterPro" id="IPR000086">
    <property type="entry name" value="NUDIX_hydrolase_dom"/>
</dbReference>